<sequence>MLKKCIGDLVSIIPLEGLGVNESLSYVEIPVEILDRQVKRLRNKKVASVKVLWRYHLVEGATWEAEADMKSRYPHLFPSTPSHA</sequence>
<dbReference type="PANTHER" id="PTHR46148:SF57">
    <property type="entry name" value="OS12G0499874 PROTEIN"/>
    <property type="match status" value="1"/>
</dbReference>
<evidence type="ECO:0008006" key="3">
    <source>
        <dbReference type="Google" id="ProtNLM"/>
    </source>
</evidence>
<dbReference type="AlphaFoldDB" id="A0AAF0U943"/>
<evidence type="ECO:0000313" key="2">
    <source>
        <dbReference type="Proteomes" id="UP001234989"/>
    </source>
</evidence>
<accession>A0AAF0U943</accession>
<reference evidence="1" key="1">
    <citation type="submission" date="2023-08" db="EMBL/GenBank/DDBJ databases">
        <title>A de novo genome assembly of Solanum verrucosum Schlechtendal, a Mexican diploid species geographically isolated from the other diploid A-genome species in potato relatives.</title>
        <authorList>
            <person name="Hosaka K."/>
        </authorList>
    </citation>
    <scope>NUCLEOTIDE SEQUENCE</scope>
    <source>
        <tissue evidence="1">Young leaves</tissue>
    </source>
</reference>
<evidence type="ECO:0000313" key="1">
    <source>
        <dbReference type="EMBL" id="WMV41617.1"/>
    </source>
</evidence>
<keyword evidence="2" id="KW-1185">Reference proteome</keyword>
<dbReference type="PANTHER" id="PTHR46148">
    <property type="entry name" value="CHROMO DOMAIN-CONTAINING PROTEIN"/>
    <property type="match status" value="1"/>
</dbReference>
<gene>
    <name evidence="1" type="ORF">MTR67_035002</name>
</gene>
<name>A0AAF0U943_SOLVR</name>
<dbReference type="Proteomes" id="UP001234989">
    <property type="component" value="Chromosome 8"/>
</dbReference>
<organism evidence="1 2">
    <name type="scientific">Solanum verrucosum</name>
    <dbReference type="NCBI Taxonomy" id="315347"/>
    <lineage>
        <taxon>Eukaryota</taxon>
        <taxon>Viridiplantae</taxon>
        <taxon>Streptophyta</taxon>
        <taxon>Embryophyta</taxon>
        <taxon>Tracheophyta</taxon>
        <taxon>Spermatophyta</taxon>
        <taxon>Magnoliopsida</taxon>
        <taxon>eudicotyledons</taxon>
        <taxon>Gunneridae</taxon>
        <taxon>Pentapetalae</taxon>
        <taxon>asterids</taxon>
        <taxon>lamiids</taxon>
        <taxon>Solanales</taxon>
        <taxon>Solanaceae</taxon>
        <taxon>Solanoideae</taxon>
        <taxon>Solaneae</taxon>
        <taxon>Solanum</taxon>
    </lineage>
</organism>
<protein>
    <recommendedName>
        <fullName evidence="3">Chromo domain-containing protein</fullName>
    </recommendedName>
</protein>
<proteinExistence type="predicted"/>
<dbReference type="EMBL" id="CP133619">
    <property type="protein sequence ID" value="WMV41617.1"/>
    <property type="molecule type" value="Genomic_DNA"/>
</dbReference>